<gene>
    <name evidence="1" type="ORF">H8698_06690</name>
</gene>
<name>A0A926DLV1_9FIRM</name>
<protein>
    <submittedName>
        <fullName evidence="1">Uncharacterized protein</fullName>
    </submittedName>
</protein>
<accession>A0A926DLV1</accession>
<comment type="caution">
    <text evidence="1">The sequence shown here is derived from an EMBL/GenBank/DDBJ whole genome shotgun (WGS) entry which is preliminary data.</text>
</comment>
<reference evidence="1" key="1">
    <citation type="submission" date="2020-08" db="EMBL/GenBank/DDBJ databases">
        <title>Genome public.</title>
        <authorList>
            <person name="Liu C."/>
            <person name="Sun Q."/>
        </authorList>
    </citation>
    <scope>NUCLEOTIDE SEQUENCE</scope>
    <source>
        <strain evidence="1">H8</strain>
    </source>
</reference>
<evidence type="ECO:0000313" key="1">
    <source>
        <dbReference type="EMBL" id="MBC8540661.1"/>
    </source>
</evidence>
<sequence length="58" mass="6442">MARINKVEVAEENGKTKLFINDEALHGVTYFKLEKKSPADFAELTLKIDMLSGNDNSG</sequence>
<dbReference type="EMBL" id="JACRSU010000002">
    <property type="protein sequence ID" value="MBC8540661.1"/>
    <property type="molecule type" value="Genomic_DNA"/>
</dbReference>
<proteinExistence type="predicted"/>
<dbReference type="RefSeq" id="WP_249311820.1">
    <property type="nucleotide sequence ID" value="NZ_JACRSU010000002.1"/>
</dbReference>
<dbReference type="Proteomes" id="UP000611762">
    <property type="component" value="Unassembled WGS sequence"/>
</dbReference>
<evidence type="ECO:0000313" key="2">
    <source>
        <dbReference type="Proteomes" id="UP000611762"/>
    </source>
</evidence>
<dbReference type="AlphaFoldDB" id="A0A926DLV1"/>
<keyword evidence="2" id="KW-1185">Reference proteome</keyword>
<organism evidence="1 2">
    <name type="scientific">Congzhengia minquanensis</name>
    <dbReference type="NCBI Taxonomy" id="2763657"/>
    <lineage>
        <taxon>Bacteria</taxon>
        <taxon>Bacillati</taxon>
        <taxon>Bacillota</taxon>
        <taxon>Clostridia</taxon>
        <taxon>Eubacteriales</taxon>
        <taxon>Oscillospiraceae</taxon>
        <taxon>Congzhengia</taxon>
    </lineage>
</organism>